<dbReference type="AlphaFoldDB" id="A0A0P7B3H5"/>
<dbReference type="EMBL" id="LKCW01000021">
    <property type="protein sequence ID" value="KPM44261.1"/>
    <property type="molecule type" value="Genomic_DNA"/>
</dbReference>
<evidence type="ECO:0000313" key="2">
    <source>
        <dbReference type="Proteomes" id="UP000050424"/>
    </source>
</evidence>
<gene>
    <name evidence="1" type="ORF">AK830_g2267</name>
</gene>
<comment type="caution">
    <text evidence="1">The sequence shown here is derived from an EMBL/GenBank/DDBJ whole genome shotgun (WGS) entry which is preliminary data.</text>
</comment>
<proteinExistence type="predicted"/>
<keyword evidence="2" id="KW-1185">Reference proteome</keyword>
<name>A0A0P7B3H5_9HYPO</name>
<sequence length="145" mass="15429">MPASGDAAAQMRQAVHALGGNRRVRSGAGAIGGPERRETGAERGGSVAIMAIVNLQASKGRNASLCSVNGFFSNPVLLVLSILMAPVSRSRRCELAQRGKELGPCRRRFSQGTSGVVRQPEIAHATRPPFRRKFFGSSLVVLCEK</sequence>
<dbReference type="Proteomes" id="UP000050424">
    <property type="component" value="Unassembled WGS sequence"/>
</dbReference>
<organism evidence="1 2">
    <name type="scientific">Neonectria ditissima</name>
    <dbReference type="NCBI Taxonomy" id="78410"/>
    <lineage>
        <taxon>Eukaryota</taxon>
        <taxon>Fungi</taxon>
        <taxon>Dikarya</taxon>
        <taxon>Ascomycota</taxon>
        <taxon>Pezizomycotina</taxon>
        <taxon>Sordariomycetes</taxon>
        <taxon>Hypocreomycetidae</taxon>
        <taxon>Hypocreales</taxon>
        <taxon>Nectriaceae</taxon>
        <taxon>Neonectria</taxon>
    </lineage>
</organism>
<reference evidence="1 2" key="1">
    <citation type="submission" date="2015-09" db="EMBL/GenBank/DDBJ databases">
        <title>Draft genome of a European isolate of the apple canker pathogen Neonectria ditissima.</title>
        <authorList>
            <person name="Gomez-Cortecero A."/>
            <person name="Harrison R.J."/>
            <person name="Armitage A.D."/>
        </authorList>
    </citation>
    <scope>NUCLEOTIDE SEQUENCE [LARGE SCALE GENOMIC DNA]</scope>
    <source>
        <strain evidence="1 2">R09/05</strain>
    </source>
</reference>
<evidence type="ECO:0000313" key="1">
    <source>
        <dbReference type="EMBL" id="KPM44261.1"/>
    </source>
</evidence>
<protein>
    <submittedName>
        <fullName evidence="1">Uncharacterized protein</fullName>
    </submittedName>
</protein>
<accession>A0A0P7B3H5</accession>